<evidence type="ECO:0000313" key="3">
    <source>
        <dbReference type="Proteomes" id="UP001162740"/>
    </source>
</evidence>
<dbReference type="PANTHER" id="PTHR41878">
    <property type="entry name" value="LEXA REPRESSOR-RELATED"/>
    <property type="match status" value="1"/>
</dbReference>
<organism evidence="2 3">
    <name type="scientific">Rhodococcus rhodochrous</name>
    <dbReference type="NCBI Taxonomy" id="1829"/>
    <lineage>
        <taxon>Bacteria</taxon>
        <taxon>Bacillati</taxon>
        <taxon>Actinomycetota</taxon>
        <taxon>Actinomycetes</taxon>
        <taxon>Mycobacteriales</taxon>
        <taxon>Nocardiaceae</taxon>
        <taxon>Rhodococcus</taxon>
    </lineage>
</organism>
<dbReference type="Proteomes" id="UP001162740">
    <property type="component" value="Chromosome"/>
</dbReference>
<dbReference type="EMBL" id="CP083974">
    <property type="protein sequence ID" value="UZF45722.1"/>
    <property type="molecule type" value="Genomic_DNA"/>
</dbReference>
<protein>
    <submittedName>
        <fullName evidence="2">Plasmid pRiA4b ORF-3 family protein</fullName>
    </submittedName>
</protein>
<name>A0AA46WX41_RHORH</name>
<sequence>MASDDARRRADELIAALSVEQQRAVVDALRADGARDWLDEMLRTPDPVLGQVPDRVRGVRVRVDLLGAKPPVWRRLELPGDLTLDRLHTVLQAAMGWLDCHLHRFRTGSDPRSPYFVTAFDVEDGDEGVLEDTVRLDQLLTGPGDRLWYDYDFGDGWSHVVQVEAVLDEPPTAVRCITGRNACPPEDCGGIWGYTDLAAWVRDGCDPAAVPPPFDTADEAHDWLPLDWHPDRFDPAEATAAIAVAMTGPVAVPAELAALRTRLELHGDPALTQLLERASTHPVAAVGESAAAQLLEPYRLLLEAIGDGVQLTAAGYLPPALVEHLADRTGVTEWWIGAANREDLTVPVARLRASARTLGLISVRKGHLTPTAVARRYRDQPLALWWHLISRLPAGRTDFDRQAGWITAAVIAGGAPAEHWHTEIAALLQALGWRSQGRSSLTLAAVGNPTLDVFGILAGTTRHGRPAGLHSAVAATAHAVIIAVTPDHDTRSGIG</sequence>
<dbReference type="PANTHER" id="PTHR41878:SF1">
    <property type="entry name" value="TNPR PROTEIN"/>
    <property type="match status" value="1"/>
</dbReference>
<dbReference type="RefSeq" id="WP_229582507.1">
    <property type="nucleotide sequence ID" value="NZ_CP083974.1"/>
</dbReference>
<accession>A0AA46WX41</accession>
<gene>
    <name evidence="2" type="ORF">KUM34_003250</name>
</gene>
<evidence type="ECO:0000259" key="1">
    <source>
        <dbReference type="Pfam" id="PF07929"/>
    </source>
</evidence>
<dbReference type="InterPro" id="IPR024047">
    <property type="entry name" value="MM3350-like_sf"/>
</dbReference>
<evidence type="ECO:0000313" key="2">
    <source>
        <dbReference type="EMBL" id="UZF45722.1"/>
    </source>
</evidence>
<dbReference type="Pfam" id="PF07929">
    <property type="entry name" value="PRiA4_ORF3"/>
    <property type="match status" value="1"/>
</dbReference>
<dbReference type="AlphaFoldDB" id="A0AA46WX41"/>
<dbReference type="Gene3D" id="3.10.290.30">
    <property type="entry name" value="MM3350-like"/>
    <property type="match status" value="1"/>
</dbReference>
<dbReference type="SUPFAM" id="SSF159941">
    <property type="entry name" value="MM3350-like"/>
    <property type="match status" value="1"/>
</dbReference>
<dbReference type="InterPro" id="IPR012912">
    <property type="entry name" value="Plasmid_pRiA4b_Orf3-like"/>
</dbReference>
<proteinExistence type="predicted"/>
<reference evidence="2 3" key="1">
    <citation type="journal article" date="2021" name="Front. Microbiol.">
        <title>Bacterial Transformation of Aromatic Monomers in Softwood Black Liquor.</title>
        <authorList>
            <person name="Navas L.E."/>
            <person name="Dexter G."/>
            <person name="Liu J."/>
            <person name="Levy-Booth D."/>
            <person name="Cho M."/>
            <person name="Jang S.K."/>
            <person name="Mansfield S.D."/>
            <person name="Renneckar S."/>
            <person name="Mohn W.W."/>
            <person name="Eltis L.D."/>
        </authorList>
    </citation>
    <scope>NUCLEOTIDE SEQUENCE [LARGE SCALE GENOMIC DNA]</scope>
    <source>
        <strain evidence="2 3">GD02</strain>
    </source>
</reference>
<feature type="domain" description="Plasmid pRiA4b Orf3-like" evidence="1">
    <location>
        <begin position="59"/>
        <end position="236"/>
    </location>
</feature>